<dbReference type="EMBL" id="JPGG01000016">
    <property type="protein sequence ID" value="KGC15701.1"/>
    <property type="molecule type" value="Genomic_DNA"/>
</dbReference>
<comment type="caution">
    <text evidence="2">The sequence shown here is derived from an EMBL/GenBank/DDBJ whole genome shotgun (WGS) entry which is preliminary data.</text>
</comment>
<feature type="region of interest" description="Disordered" evidence="1">
    <location>
        <begin position="392"/>
        <end position="425"/>
    </location>
</feature>
<evidence type="ECO:0000313" key="3">
    <source>
        <dbReference type="Proteomes" id="UP000029590"/>
    </source>
</evidence>
<feature type="compositionally biased region" description="Basic residues" evidence="1">
    <location>
        <begin position="413"/>
        <end position="425"/>
    </location>
</feature>
<dbReference type="AntiFam" id="ANF00226">
    <property type="entry name" value="Shadow ORF (opposite pknB)"/>
</dbReference>
<sequence length="425" mass="43996">MAAGQQLVDHAAERIDVVAHRRIGAADHLQARVGRRQRAQRAGVEHRLVAGRARARVAGAGDAEVEHLGHAVARDHHVARLEIGMHDAARVGTLQRARHALDQRPGLAKRHARGPLADQRAQVGAVDVLHGHEDDGAVLVEIVDMDDVIVGQALRAAGLALQRDQRIGMAPELVVEHLHGHEGIAVACLDLALVARQVDHAHAAAAELALEQEAALEQGADARVIAALGVRHALPALAAQAVGLGAAGGRRGAHHHRRVGVEAAGGAAAGGAGAGGTDGAGGAHGAQRAHGSLAAPGMGGLVIGGARGQHHGQVAVGGHRAPGGGGDRARGAAARRGRGQRRLAAAHGAFDEIDQPLPLQAAGVQEGVRIVHRESFTELRAARSRRRCCRARGATSTVRTGDRRAAGAWPARRTARRVPRRRVPC</sequence>
<evidence type="ECO:0000256" key="1">
    <source>
        <dbReference type="SAM" id="MobiDB-lite"/>
    </source>
</evidence>
<dbReference type="Proteomes" id="UP000029590">
    <property type="component" value="Unassembled WGS sequence"/>
</dbReference>
<evidence type="ECO:0000313" key="2">
    <source>
        <dbReference type="EMBL" id="KGC15701.1"/>
    </source>
</evidence>
<dbReference type="AlphaFoldDB" id="A0AAW3F556"/>
<organism evidence="2 3">
    <name type="scientific">Burkholderia gladioli</name>
    <name type="common">Pseudomonas marginata</name>
    <name type="synonym">Phytomonas marginata</name>
    <dbReference type="NCBI Taxonomy" id="28095"/>
    <lineage>
        <taxon>Bacteria</taxon>
        <taxon>Pseudomonadati</taxon>
        <taxon>Pseudomonadota</taxon>
        <taxon>Betaproteobacteria</taxon>
        <taxon>Burkholderiales</taxon>
        <taxon>Burkholderiaceae</taxon>
        <taxon>Burkholderia</taxon>
    </lineage>
</organism>
<feature type="region of interest" description="Disordered" evidence="1">
    <location>
        <begin position="266"/>
        <end position="291"/>
    </location>
</feature>
<feature type="compositionally biased region" description="Gly residues" evidence="1">
    <location>
        <begin position="267"/>
        <end position="284"/>
    </location>
</feature>
<name>A0AAW3F556_BURGA</name>
<reference evidence="2 3" key="1">
    <citation type="submission" date="2014-04" db="EMBL/GenBank/DDBJ databases">
        <authorList>
            <person name="Bishop-Lilly K.A."/>
            <person name="Broomall S.M."/>
            <person name="Chain P.S."/>
            <person name="Chertkov O."/>
            <person name="Coyne S.R."/>
            <person name="Daligault H.E."/>
            <person name="Davenport K.W."/>
            <person name="Erkkila T."/>
            <person name="Frey K.G."/>
            <person name="Gibbons H.S."/>
            <person name="Gu W."/>
            <person name="Jaissle J."/>
            <person name="Johnson S.L."/>
            <person name="Koroleva G.I."/>
            <person name="Ladner J.T."/>
            <person name="Lo C.-C."/>
            <person name="Minogue T.D."/>
            <person name="Munk C."/>
            <person name="Palacios G.F."/>
            <person name="Redden C.L."/>
            <person name="Rosenzweig C.N."/>
            <person name="Scholz M.B."/>
            <person name="Teshima H."/>
            <person name="Xu Y."/>
        </authorList>
    </citation>
    <scope>NUCLEOTIDE SEQUENCE [LARGE SCALE GENOMIC DNA]</scope>
    <source>
        <strain evidence="3">gladioli</strain>
    </source>
</reference>
<protein>
    <submittedName>
        <fullName evidence="2">Uncharacterized protein</fullName>
    </submittedName>
</protein>
<accession>A0AAW3F556</accession>
<proteinExistence type="predicted"/>
<gene>
    <name evidence="2" type="ORF">DM48_603</name>
</gene>